<evidence type="ECO:0008006" key="3">
    <source>
        <dbReference type="Google" id="ProtNLM"/>
    </source>
</evidence>
<protein>
    <recommendedName>
        <fullName evidence="3">DUF3800 domain-containing protein</fullName>
    </recommendedName>
</protein>
<reference evidence="1" key="1">
    <citation type="journal article" date="2014" name="Int. J. Syst. Evol. Microbiol.">
        <title>Complete genome sequence of Corynebacterium casei LMG S-19264T (=DSM 44701T), isolated from a smear-ripened cheese.</title>
        <authorList>
            <consortium name="US DOE Joint Genome Institute (JGI-PGF)"/>
            <person name="Walter F."/>
            <person name="Albersmeier A."/>
            <person name="Kalinowski J."/>
            <person name="Ruckert C."/>
        </authorList>
    </citation>
    <scope>NUCLEOTIDE SEQUENCE</scope>
    <source>
        <strain evidence="1">VKM B-2789</strain>
    </source>
</reference>
<accession>A0A9W6JYA7</accession>
<evidence type="ECO:0000313" key="2">
    <source>
        <dbReference type="Proteomes" id="UP001143330"/>
    </source>
</evidence>
<proteinExistence type="predicted"/>
<evidence type="ECO:0000313" key="1">
    <source>
        <dbReference type="EMBL" id="GLK85477.1"/>
    </source>
</evidence>
<keyword evidence="2" id="KW-1185">Reference proteome</keyword>
<dbReference type="AlphaFoldDB" id="A0A9W6JYA7"/>
<sequence>MHIFIDETGSFTGIGQPSPRISMLGALIVEDRCLGRLFRDYSRLRPQLLSPGSREVKGNSLDERQIDKVVSLLHHRGAVFEVAGIDLGMHTEDEVASHRMAYAEKMTATLSDEHSSDFTAQVWSFRRRLEGFPLQLYIQTQLTFSLIKTVIEHGTLYHSQRNPKELGSFHWVIDAKGSGSIPTNWEDWWQTFILSDLQNDSLWNPLPHYKEGDYSSFARFNAELSPFLKSVIPDHREDDPPALNLNLILQESFRFSSDPEPGLELVDIVTNAARRALSGNLDFAGWRNIPLLMIGRNKPSNIRMVALKPVDHAHTMPWWSTAVAFSRFGRQMLAGPFQAARNTRRRRK</sequence>
<name>A0A9W6JYA7_9HYPH</name>
<dbReference type="EMBL" id="BSFM01000016">
    <property type="protein sequence ID" value="GLK85477.1"/>
    <property type="molecule type" value="Genomic_DNA"/>
</dbReference>
<reference evidence="1" key="2">
    <citation type="submission" date="2023-01" db="EMBL/GenBank/DDBJ databases">
        <authorList>
            <person name="Sun Q."/>
            <person name="Evtushenko L."/>
        </authorList>
    </citation>
    <scope>NUCLEOTIDE SEQUENCE</scope>
    <source>
        <strain evidence="1">VKM B-2789</strain>
    </source>
</reference>
<organism evidence="1 2">
    <name type="scientific">Ancylobacter defluvii</name>
    <dbReference type="NCBI Taxonomy" id="1282440"/>
    <lineage>
        <taxon>Bacteria</taxon>
        <taxon>Pseudomonadati</taxon>
        <taxon>Pseudomonadota</taxon>
        <taxon>Alphaproteobacteria</taxon>
        <taxon>Hyphomicrobiales</taxon>
        <taxon>Xanthobacteraceae</taxon>
        <taxon>Ancylobacter</taxon>
    </lineage>
</organism>
<comment type="caution">
    <text evidence="1">The sequence shown here is derived from an EMBL/GenBank/DDBJ whole genome shotgun (WGS) entry which is preliminary data.</text>
</comment>
<gene>
    <name evidence="1" type="ORF">GCM10017653_35470</name>
</gene>
<dbReference type="Proteomes" id="UP001143330">
    <property type="component" value="Unassembled WGS sequence"/>
</dbReference>